<keyword evidence="5 8" id="KW-0067">ATP-binding</keyword>
<proteinExistence type="inferred from homology"/>
<evidence type="ECO:0000256" key="3">
    <source>
        <dbReference type="ARBA" id="ARBA00022448"/>
    </source>
</evidence>
<keyword evidence="9" id="KW-1185">Reference proteome</keyword>
<dbReference type="PANTHER" id="PTHR42711:SF5">
    <property type="entry name" value="ABC TRANSPORTER ATP-BINDING PROTEIN NATA"/>
    <property type="match status" value="1"/>
</dbReference>
<dbReference type="InterPro" id="IPR003439">
    <property type="entry name" value="ABC_transporter-like_ATP-bd"/>
</dbReference>
<evidence type="ECO:0000256" key="1">
    <source>
        <dbReference type="ARBA" id="ARBA00004202"/>
    </source>
</evidence>
<dbReference type="Pfam" id="PF00005">
    <property type="entry name" value="ABC_tran"/>
    <property type="match status" value="1"/>
</dbReference>
<accession>A0A917XFZ1</accession>
<organism evidence="8 9">
    <name type="scientific">Streptomyces fuscichromogenes</name>
    <dbReference type="NCBI Taxonomy" id="1324013"/>
    <lineage>
        <taxon>Bacteria</taxon>
        <taxon>Bacillati</taxon>
        <taxon>Actinomycetota</taxon>
        <taxon>Actinomycetes</taxon>
        <taxon>Kitasatosporales</taxon>
        <taxon>Streptomycetaceae</taxon>
        <taxon>Streptomyces</taxon>
    </lineage>
</organism>
<dbReference type="AlphaFoldDB" id="A0A917XFZ1"/>
<feature type="domain" description="ABC transporter" evidence="7">
    <location>
        <begin position="4"/>
        <end position="244"/>
    </location>
</feature>
<dbReference type="EMBL" id="BMML01000012">
    <property type="protein sequence ID" value="GGN21694.1"/>
    <property type="molecule type" value="Genomic_DNA"/>
</dbReference>
<evidence type="ECO:0000256" key="5">
    <source>
        <dbReference type="ARBA" id="ARBA00022840"/>
    </source>
</evidence>
<dbReference type="PANTHER" id="PTHR42711">
    <property type="entry name" value="ABC TRANSPORTER ATP-BINDING PROTEIN"/>
    <property type="match status" value="1"/>
</dbReference>
<reference evidence="8" key="2">
    <citation type="submission" date="2020-09" db="EMBL/GenBank/DDBJ databases">
        <authorList>
            <person name="Sun Q."/>
            <person name="Zhou Y."/>
        </authorList>
    </citation>
    <scope>NUCLEOTIDE SEQUENCE</scope>
    <source>
        <strain evidence="8">CGMCC 4.7110</strain>
    </source>
</reference>
<dbReference type="InterPro" id="IPR003593">
    <property type="entry name" value="AAA+_ATPase"/>
</dbReference>
<dbReference type="CDD" id="cd03230">
    <property type="entry name" value="ABC_DR_subfamily_A"/>
    <property type="match status" value="1"/>
</dbReference>
<dbReference type="GO" id="GO:0046677">
    <property type="term" value="P:response to antibiotic"/>
    <property type="evidence" value="ECO:0007669"/>
    <property type="project" value="UniProtKB-KW"/>
</dbReference>
<keyword evidence="6" id="KW-0046">Antibiotic resistance</keyword>
<protein>
    <submittedName>
        <fullName evidence="8">Daunorubicin resistance protein DrrA family ABC transporter ATP-binding protein</fullName>
    </submittedName>
</protein>
<dbReference type="GO" id="GO:0016887">
    <property type="term" value="F:ATP hydrolysis activity"/>
    <property type="evidence" value="ECO:0007669"/>
    <property type="project" value="InterPro"/>
</dbReference>
<comment type="similarity">
    <text evidence="2">Belongs to the ABC transporter superfamily.</text>
</comment>
<dbReference type="GO" id="GO:0005524">
    <property type="term" value="F:ATP binding"/>
    <property type="evidence" value="ECO:0007669"/>
    <property type="project" value="UniProtKB-KW"/>
</dbReference>
<evidence type="ECO:0000256" key="2">
    <source>
        <dbReference type="ARBA" id="ARBA00005417"/>
    </source>
</evidence>
<name>A0A917XFZ1_9ACTN</name>
<evidence type="ECO:0000313" key="9">
    <source>
        <dbReference type="Proteomes" id="UP000653411"/>
    </source>
</evidence>
<dbReference type="GO" id="GO:0005886">
    <property type="term" value="C:plasma membrane"/>
    <property type="evidence" value="ECO:0007669"/>
    <property type="project" value="UniProtKB-SubCell"/>
</dbReference>
<evidence type="ECO:0000256" key="4">
    <source>
        <dbReference type="ARBA" id="ARBA00022741"/>
    </source>
</evidence>
<gene>
    <name evidence="8" type="ORF">GCM10011578_053010</name>
</gene>
<dbReference type="Gene3D" id="3.40.50.300">
    <property type="entry name" value="P-loop containing nucleotide triphosphate hydrolases"/>
    <property type="match status" value="1"/>
</dbReference>
<evidence type="ECO:0000259" key="7">
    <source>
        <dbReference type="PROSITE" id="PS50893"/>
    </source>
</evidence>
<dbReference type="InterPro" id="IPR050763">
    <property type="entry name" value="ABC_transporter_ATP-binding"/>
</dbReference>
<dbReference type="PROSITE" id="PS50893">
    <property type="entry name" value="ABC_TRANSPORTER_2"/>
    <property type="match status" value="1"/>
</dbReference>
<sequence length="321" mass="34434">MNAVEVLGLRRHFPSSSRGGRGTPRTALDGIDLTVGIGEVHALLGPNGAGKTTLCKILATVLVPDAGTARVLGHDVVTELAAVRPLIGCVFGGDRGLYGRLSARRNLLYWGALYGVPGRELRGRAAGLLERFGLTGHADERVETFSRGMKQRLHLARGLMHDPRVLLLDEPTTGMDPVSARDFRTLIGELRGEGRSVLLTTHDMAEAETVCDRATLIDGGRILHTATPRQLGALLSRHERIEATGVPARLADALRARPDVTSVHDGADGTTTLIEVTDREALAPVLRLLIDAGVTELATARPGLEEVYLRLIGDRGMEVVR</sequence>
<comment type="caution">
    <text evidence="8">The sequence shown here is derived from an EMBL/GenBank/DDBJ whole genome shotgun (WGS) entry which is preliminary data.</text>
</comment>
<keyword evidence="3" id="KW-0813">Transport</keyword>
<dbReference type="RefSeq" id="WP_189265320.1">
    <property type="nucleotide sequence ID" value="NZ_BMML01000012.1"/>
</dbReference>
<reference evidence="8" key="1">
    <citation type="journal article" date="2014" name="Int. J. Syst. Evol. Microbiol.">
        <title>Complete genome sequence of Corynebacterium casei LMG S-19264T (=DSM 44701T), isolated from a smear-ripened cheese.</title>
        <authorList>
            <consortium name="US DOE Joint Genome Institute (JGI-PGF)"/>
            <person name="Walter F."/>
            <person name="Albersmeier A."/>
            <person name="Kalinowski J."/>
            <person name="Ruckert C."/>
        </authorList>
    </citation>
    <scope>NUCLEOTIDE SEQUENCE</scope>
    <source>
        <strain evidence="8">CGMCC 4.7110</strain>
    </source>
</reference>
<dbReference type="SMART" id="SM00382">
    <property type="entry name" value="AAA"/>
    <property type="match status" value="1"/>
</dbReference>
<evidence type="ECO:0000313" key="8">
    <source>
        <dbReference type="EMBL" id="GGN21694.1"/>
    </source>
</evidence>
<keyword evidence="4" id="KW-0547">Nucleotide-binding</keyword>
<evidence type="ECO:0000256" key="6">
    <source>
        <dbReference type="ARBA" id="ARBA00023251"/>
    </source>
</evidence>
<dbReference type="SUPFAM" id="SSF52540">
    <property type="entry name" value="P-loop containing nucleoside triphosphate hydrolases"/>
    <property type="match status" value="1"/>
</dbReference>
<dbReference type="Proteomes" id="UP000653411">
    <property type="component" value="Unassembled WGS sequence"/>
</dbReference>
<comment type="subcellular location">
    <subcellularLocation>
        <location evidence="1">Cell membrane</location>
        <topology evidence="1">Peripheral membrane protein</topology>
    </subcellularLocation>
</comment>
<dbReference type="InterPro" id="IPR027417">
    <property type="entry name" value="P-loop_NTPase"/>
</dbReference>